<accession>A0AA86JQK4</accession>
<protein>
    <submittedName>
        <fullName evidence="1">Uncharacterized protein</fullName>
    </submittedName>
</protein>
<proteinExistence type="predicted"/>
<dbReference type="RefSeq" id="WP_230139883.1">
    <property type="nucleotide sequence ID" value="NZ_CAKJVE010000004.1"/>
</dbReference>
<organism evidence="1 2">
    <name type="scientific">Clostridium neonatale</name>
    <dbReference type="NCBI Taxonomy" id="137838"/>
    <lineage>
        <taxon>Bacteria</taxon>
        <taxon>Bacillati</taxon>
        <taxon>Bacillota</taxon>
        <taxon>Clostridia</taxon>
        <taxon>Eubacteriales</taxon>
        <taxon>Clostridiaceae</taxon>
        <taxon>Clostridium</taxon>
    </lineage>
</organism>
<reference evidence="1" key="1">
    <citation type="submission" date="2021-10" db="EMBL/GenBank/DDBJ databases">
        <authorList>
            <person name="Mesa V."/>
        </authorList>
    </citation>
    <scope>NUCLEOTIDE SEQUENCE</scope>
    <source>
        <strain evidence="1">CC3_PB</strain>
    </source>
</reference>
<dbReference type="Proteomes" id="UP000789738">
    <property type="component" value="Unassembled WGS sequence"/>
</dbReference>
<dbReference type="EMBL" id="CAKJVE010000004">
    <property type="protein sequence ID" value="CAG9705386.1"/>
    <property type="molecule type" value="Genomic_DNA"/>
</dbReference>
<dbReference type="AlphaFoldDB" id="A0AA86JQK4"/>
<sequence length="90" mass="10324">MLKVSILISRKKDQVICPEDYKIGWLYQDDKQQSYWSVWGSAKNLKCALDCARITIKEKGAKEVYLSSVPLDKNLTLEQNLNLENITASM</sequence>
<evidence type="ECO:0000313" key="1">
    <source>
        <dbReference type="EMBL" id="CAG9705386.1"/>
    </source>
</evidence>
<name>A0AA86JQK4_9CLOT</name>
<comment type="caution">
    <text evidence="1">The sequence shown here is derived from an EMBL/GenBank/DDBJ whole genome shotgun (WGS) entry which is preliminary data.</text>
</comment>
<evidence type="ECO:0000313" key="2">
    <source>
        <dbReference type="Proteomes" id="UP000789738"/>
    </source>
</evidence>
<gene>
    <name evidence="1" type="ORF">CNEO_41828</name>
</gene>